<keyword evidence="2" id="KW-0732">Signal</keyword>
<proteinExistence type="predicted"/>
<accession>K0X213</accession>
<evidence type="ECO:0000313" key="4">
    <source>
        <dbReference type="EMBL" id="EJZ65423.1"/>
    </source>
</evidence>
<feature type="chain" id="PRO_5003840925" description="Outer membrane protein beta-barrel domain-containing protein" evidence="2">
    <location>
        <begin position="43"/>
        <end position="954"/>
    </location>
</feature>
<comment type="caution">
    <text evidence="4">The sequence shown here is derived from an EMBL/GenBank/DDBJ whole genome shotgun (WGS) entry which is preliminary data.</text>
</comment>
<dbReference type="STRING" id="742726.HMPREF9448_00804"/>
<dbReference type="Proteomes" id="UP000006044">
    <property type="component" value="Unassembled WGS sequence"/>
</dbReference>
<dbReference type="InterPro" id="IPR041700">
    <property type="entry name" value="OMP_b-brl_3"/>
</dbReference>
<evidence type="ECO:0000259" key="3">
    <source>
        <dbReference type="Pfam" id="PF14905"/>
    </source>
</evidence>
<organism evidence="4 5">
    <name type="scientific">Barnesiella intestinihominis YIT 11860</name>
    <dbReference type="NCBI Taxonomy" id="742726"/>
    <lineage>
        <taxon>Bacteria</taxon>
        <taxon>Pseudomonadati</taxon>
        <taxon>Bacteroidota</taxon>
        <taxon>Bacteroidia</taxon>
        <taxon>Bacteroidales</taxon>
        <taxon>Barnesiellaceae</taxon>
        <taxon>Barnesiella</taxon>
    </lineage>
</organism>
<dbReference type="SUPFAM" id="SSF49464">
    <property type="entry name" value="Carboxypeptidase regulatory domain-like"/>
    <property type="match status" value="1"/>
</dbReference>
<evidence type="ECO:0000313" key="5">
    <source>
        <dbReference type="Proteomes" id="UP000006044"/>
    </source>
</evidence>
<feature type="domain" description="Outer membrane protein beta-barrel" evidence="3">
    <location>
        <begin position="455"/>
        <end position="804"/>
    </location>
</feature>
<keyword evidence="5" id="KW-1185">Reference proteome</keyword>
<dbReference type="HOGENOM" id="CLU_012729_0_1_10"/>
<reference evidence="4 5" key="1">
    <citation type="submission" date="2012-08" db="EMBL/GenBank/DDBJ databases">
        <title>The Genome Sequence of Barnesiella intestinihominis YIT 11860.</title>
        <authorList>
            <consortium name="The Broad Institute Genome Sequencing Platform"/>
            <person name="Earl A."/>
            <person name="Ward D."/>
            <person name="Feldgarden M."/>
            <person name="Gevers D."/>
            <person name="Morotomi M."/>
            <person name="Walker B."/>
            <person name="Young S.K."/>
            <person name="Zeng Q."/>
            <person name="Gargeya S."/>
            <person name="Fitzgerald M."/>
            <person name="Haas B."/>
            <person name="Abouelleil A."/>
            <person name="Alvarado L."/>
            <person name="Arachchi H.M."/>
            <person name="Berlin A.M."/>
            <person name="Chapman S.B."/>
            <person name="Goldberg J."/>
            <person name="Griggs A."/>
            <person name="Gujja S."/>
            <person name="Hansen M."/>
            <person name="Howarth C."/>
            <person name="Imamovic A."/>
            <person name="Larimer J."/>
            <person name="McCowen C."/>
            <person name="Montmayeur A."/>
            <person name="Murphy C."/>
            <person name="Neiman D."/>
            <person name="Pearson M."/>
            <person name="Priest M."/>
            <person name="Roberts A."/>
            <person name="Saif S."/>
            <person name="Shea T."/>
            <person name="Sisk P."/>
            <person name="Sykes S."/>
            <person name="Wortman J."/>
            <person name="Nusbaum C."/>
            <person name="Birren B."/>
        </authorList>
    </citation>
    <scope>NUCLEOTIDE SEQUENCE [LARGE SCALE GENOMIC DNA]</scope>
    <source>
        <strain evidence="4 5">YIT 11860</strain>
    </source>
</reference>
<feature type="region of interest" description="Disordered" evidence="1">
    <location>
        <begin position="930"/>
        <end position="954"/>
    </location>
</feature>
<dbReference type="Pfam" id="PF13620">
    <property type="entry name" value="CarboxypepD_reg"/>
    <property type="match status" value="1"/>
</dbReference>
<dbReference type="InterPro" id="IPR008969">
    <property type="entry name" value="CarboxyPept-like_regulatory"/>
</dbReference>
<dbReference type="AlphaFoldDB" id="K0X213"/>
<feature type="signal peptide" evidence="2">
    <location>
        <begin position="1"/>
        <end position="42"/>
    </location>
</feature>
<evidence type="ECO:0000256" key="1">
    <source>
        <dbReference type="SAM" id="MobiDB-lite"/>
    </source>
</evidence>
<evidence type="ECO:0000256" key="2">
    <source>
        <dbReference type="SAM" id="SignalP"/>
    </source>
</evidence>
<dbReference type="SUPFAM" id="SSF56935">
    <property type="entry name" value="Porins"/>
    <property type="match status" value="1"/>
</dbReference>
<name>K0X213_9BACT</name>
<protein>
    <recommendedName>
        <fullName evidence="3">Outer membrane protein beta-barrel domain-containing protein</fullName>
    </recommendedName>
</protein>
<dbReference type="Pfam" id="PF14905">
    <property type="entry name" value="OMP_b-brl_3"/>
    <property type="match status" value="1"/>
</dbReference>
<dbReference type="EMBL" id="ADLE01000006">
    <property type="protein sequence ID" value="EJZ65423.1"/>
    <property type="molecule type" value="Genomic_DNA"/>
</dbReference>
<dbReference type="eggNOG" id="COG4206">
    <property type="taxonomic scope" value="Bacteria"/>
</dbReference>
<gene>
    <name evidence="4" type="ORF">HMPREF9448_00804</name>
</gene>
<sequence>MAGCQGLINVVINRLIFFKMNKRGFIALFLCIFLSSIAQSVAAQFTISGIVKDKNDNLPLPQVSIRLLSAKDSTFVTGISSKDNGTFSLKVPKAGSYIAAFSFLGYRTAYEPVQLSKGQPRRNLGDVLLGSNDVLLQEAVVVGKAPEVVVKEDTVEFNADSYKTQPNSVVEDLLKKLPGVEVDSEGKITHAGKEITKILVDGKEFFSDDPKVATKNLPVDIIEKLQVVDRKSDLARLTGVDDGEEETVINLTIKEGMKHGWFGNVTGGYGLDGRYEAGAMLNHFFGDNQVTILAGSNNTNNMGFTDMGGSRFRRFGGMNGINTSHNVGVNFNVGKGDAFRVGGDVSYNNSNRDVLQRTERQNMFEDSTSYYSGYNKMKDNGQNIRGNFRLHWEIDSLNTLEFRPRFSVALSKSDSYDSALTTAGDIARSKVNFSESDNHNKGTGYDLSGELIYNHKFRNRPGRSFSIQAQYSYSDTKEDGWTKALYKYYMLDKDSTLDQMDDNHTWSNGYGARFTWTEPLGDVKKGRFLTFSYRFQASFNNADKYTYDILNDPFAIPYDTVRNDELSNSFRNDYYSHRAQIGFKQVTANYTYDIGVAAVPSSSQSIDLINSDRNISKRTVFNVAPYLRYRYKMGKQRSLRIDYRGYSSQPSMNQLQPVEDRSDPLRIVVGNPELKPAFQNWFRARFNDYDEKTQRAIMAMVNGGFTTNSIISETTYDSQTGGQRTTYRNVNGVWNAAGMFMYSTPFRNKHWQLNSFSRVSYSNSVGYNNGVRNDAGSFNAVENLGLAFRSDYFDAELRGNYRYALATNSMQSRNDQSTHNYGGTFNVNGYLPWSITLGTDITYSGSAGYSAGYNTESWLWNAQASYQFLKGKNATIALKVYDILGQRNSIRRTVTGNYIQDVEYNTLDTYGLITFTYRFNTFGDKKPDMDRFDRGPRGYGPPPGHPGRPGGRRW</sequence>
<dbReference type="PATRIC" id="fig|742726.3.peg.862"/>
<dbReference type="Gene3D" id="2.60.40.1120">
    <property type="entry name" value="Carboxypeptidase-like, regulatory domain"/>
    <property type="match status" value="1"/>
</dbReference>